<organism evidence="1">
    <name type="scientific">Anguilla anguilla</name>
    <name type="common">European freshwater eel</name>
    <name type="synonym">Muraena anguilla</name>
    <dbReference type="NCBI Taxonomy" id="7936"/>
    <lineage>
        <taxon>Eukaryota</taxon>
        <taxon>Metazoa</taxon>
        <taxon>Chordata</taxon>
        <taxon>Craniata</taxon>
        <taxon>Vertebrata</taxon>
        <taxon>Euteleostomi</taxon>
        <taxon>Actinopterygii</taxon>
        <taxon>Neopterygii</taxon>
        <taxon>Teleostei</taxon>
        <taxon>Anguilliformes</taxon>
        <taxon>Anguillidae</taxon>
        <taxon>Anguilla</taxon>
    </lineage>
</organism>
<evidence type="ECO:0000313" key="1">
    <source>
        <dbReference type="EMBL" id="JAH35710.1"/>
    </source>
</evidence>
<dbReference type="EMBL" id="GBXM01072867">
    <property type="protein sequence ID" value="JAH35710.1"/>
    <property type="molecule type" value="Transcribed_RNA"/>
</dbReference>
<reference evidence="1" key="1">
    <citation type="submission" date="2014-11" db="EMBL/GenBank/DDBJ databases">
        <authorList>
            <person name="Amaro Gonzalez C."/>
        </authorList>
    </citation>
    <scope>NUCLEOTIDE SEQUENCE</scope>
</reference>
<proteinExistence type="predicted"/>
<name>A0A0E9S4V4_ANGAN</name>
<protein>
    <submittedName>
        <fullName evidence="1">Uncharacterized protein</fullName>
    </submittedName>
</protein>
<reference evidence="1" key="2">
    <citation type="journal article" date="2015" name="Fish Shellfish Immunol.">
        <title>Early steps in the European eel (Anguilla anguilla)-Vibrio vulnificus interaction in the gills: Role of the RtxA13 toxin.</title>
        <authorList>
            <person name="Callol A."/>
            <person name="Pajuelo D."/>
            <person name="Ebbesson L."/>
            <person name="Teles M."/>
            <person name="MacKenzie S."/>
            <person name="Amaro C."/>
        </authorList>
    </citation>
    <scope>NUCLEOTIDE SEQUENCE</scope>
</reference>
<sequence>MPVQPWVTSE</sequence>
<accession>A0A0E9S4V4</accession>